<dbReference type="HAMAP" id="MF_00795">
    <property type="entry name" value="CutC"/>
    <property type="match status" value="1"/>
</dbReference>
<dbReference type="PANTHER" id="PTHR12598">
    <property type="entry name" value="COPPER HOMEOSTASIS PROTEIN CUTC"/>
    <property type="match status" value="1"/>
</dbReference>
<dbReference type="Gene3D" id="3.20.20.380">
    <property type="entry name" value="Copper homeostasis (CutC) domain"/>
    <property type="match status" value="1"/>
</dbReference>
<dbReference type="GO" id="GO:0005507">
    <property type="term" value="F:copper ion binding"/>
    <property type="evidence" value="ECO:0007669"/>
    <property type="project" value="TreeGrafter"/>
</dbReference>
<dbReference type="InterPro" id="IPR005627">
    <property type="entry name" value="CutC-like"/>
</dbReference>
<evidence type="ECO:0000256" key="1">
    <source>
        <dbReference type="ARBA" id="ARBA00007768"/>
    </source>
</evidence>
<gene>
    <name evidence="3" type="primary">cutC_5</name>
    <name evidence="3" type="ORF">SDC9_18032</name>
</gene>
<dbReference type="PANTHER" id="PTHR12598:SF0">
    <property type="entry name" value="COPPER HOMEOSTASIS PROTEIN CUTC HOMOLOG"/>
    <property type="match status" value="1"/>
</dbReference>
<sequence length="249" mass="26821">MKIIIEICTGSVESVLAAKKGGAGRIELCSALSLGGLTPTQSLMEYAINKAGIESFVLIRPRSGDFHYTRAEYEIMKSDIFTAKSCGAAGIVTGMLNTDGSVDTCRMKELIEMARPMKITFHRAFDVCIDPFKALEDIIGLGCERILTSGQAMDALSGSGLIAGLVEQAGSRIIIMPGSGINASNLRQLHQQTKAIEYHLSASKLKPGRMHFRNNSVNMGSSGADEYSIRETDPGLVDEICRIARSLND</sequence>
<organism evidence="3">
    <name type="scientific">bioreactor metagenome</name>
    <dbReference type="NCBI Taxonomy" id="1076179"/>
    <lineage>
        <taxon>unclassified sequences</taxon>
        <taxon>metagenomes</taxon>
        <taxon>ecological metagenomes</taxon>
    </lineage>
</organism>
<dbReference type="EMBL" id="VSSQ01000064">
    <property type="protein sequence ID" value="MPL72251.1"/>
    <property type="molecule type" value="Genomic_DNA"/>
</dbReference>
<evidence type="ECO:0000256" key="2">
    <source>
        <dbReference type="ARBA" id="ARBA00019014"/>
    </source>
</evidence>
<reference evidence="3" key="1">
    <citation type="submission" date="2019-08" db="EMBL/GenBank/DDBJ databases">
        <authorList>
            <person name="Kucharzyk K."/>
            <person name="Murdoch R.W."/>
            <person name="Higgins S."/>
            <person name="Loffler F."/>
        </authorList>
    </citation>
    <scope>NUCLEOTIDE SEQUENCE</scope>
</reference>
<evidence type="ECO:0000313" key="3">
    <source>
        <dbReference type="EMBL" id="MPL72251.1"/>
    </source>
</evidence>
<dbReference type="InterPro" id="IPR036822">
    <property type="entry name" value="CutC-like_dom_sf"/>
</dbReference>
<proteinExistence type="inferred from homology"/>
<accession>A0A644U2Y3</accession>
<dbReference type="AlphaFoldDB" id="A0A644U2Y3"/>
<protein>
    <recommendedName>
        <fullName evidence="2">Copper homeostasis protein cutC homolog</fullName>
    </recommendedName>
</protein>
<dbReference type="FunFam" id="3.20.20.380:FF:000001">
    <property type="entry name" value="Copper homeostasis protein CutC"/>
    <property type="match status" value="1"/>
</dbReference>
<comment type="similarity">
    <text evidence="1">Belongs to the CutC family.</text>
</comment>
<comment type="caution">
    <text evidence="3">The sequence shown here is derived from an EMBL/GenBank/DDBJ whole genome shotgun (WGS) entry which is preliminary data.</text>
</comment>
<name>A0A644U2Y3_9ZZZZ</name>
<dbReference type="Pfam" id="PF03932">
    <property type="entry name" value="CutC"/>
    <property type="match status" value="1"/>
</dbReference>
<dbReference type="SUPFAM" id="SSF110395">
    <property type="entry name" value="CutC-like"/>
    <property type="match status" value="1"/>
</dbReference>